<feature type="transmembrane region" description="Helical" evidence="2">
    <location>
        <begin position="298"/>
        <end position="320"/>
    </location>
</feature>
<dbReference type="GO" id="GO:0005886">
    <property type="term" value="C:plasma membrane"/>
    <property type="evidence" value="ECO:0007669"/>
    <property type="project" value="TreeGrafter"/>
</dbReference>
<dbReference type="OrthoDB" id="188035at2759"/>
<dbReference type="Proteomes" id="UP000751190">
    <property type="component" value="Unassembled WGS sequence"/>
</dbReference>
<accession>A0A8J5XWI7</accession>
<keyword evidence="3" id="KW-0732">Signal</keyword>
<dbReference type="Pfam" id="PF13593">
    <property type="entry name" value="SBF_like"/>
    <property type="match status" value="1"/>
</dbReference>
<keyword evidence="5" id="KW-1185">Reference proteome</keyword>
<evidence type="ECO:0000256" key="1">
    <source>
        <dbReference type="SAM" id="MobiDB-lite"/>
    </source>
</evidence>
<keyword evidence="2" id="KW-0472">Membrane</keyword>
<comment type="caution">
    <text evidence="4">The sequence shown here is derived from an EMBL/GenBank/DDBJ whole genome shotgun (WGS) entry which is preliminary data.</text>
</comment>
<feature type="transmembrane region" description="Helical" evidence="2">
    <location>
        <begin position="102"/>
        <end position="120"/>
    </location>
</feature>
<dbReference type="AlphaFoldDB" id="A0A8J5XWI7"/>
<name>A0A8J5XWI7_DIALT</name>
<sequence length="395" mass="40621">MAARFLLATVFLVAFGRGASPGPSAAVRSPLLPRTPGVGQRGRGRASPCATAGERPPSAVERARTFVGQNTFPIGMALAVAAARVAPALGANGGPLRLDITVGRLGVAAIFFLSGLGIRTSELAQAATSVRLNAFVQLVTFALWPGMTWLLVQLVRAMHAPLSSALLDGLLVTSCLPTTVNMCVIMTQAAGGNVALAITNAVFSNTAGVFVTPLLLLGLMGRTIDVSLADVCAKLARTVVLPVLLGQLARSAPPVQAFAARRARASKKVSEAVLLLIIYNTFSEAFLSKGAALSGADLLALGVTLPIAYAGALLGGARLLARTPIAPGDAVAVLFCTSQKTLAFGLPLIRLVFAGNADLAFFTAPIMILHPLQLLAGSVLQPAVRKALRLDGRAV</sequence>
<organism evidence="4 5">
    <name type="scientific">Diacronema lutheri</name>
    <name type="common">Unicellular marine alga</name>
    <name type="synonym">Monochrysis lutheri</name>
    <dbReference type="NCBI Taxonomy" id="2081491"/>
    <lineage>
        <taxon>Eukaryota</taxon>
        <taxon>Haptista</taxon>
        <taxon>Haptophyta</taxon>
        <taxon>Pavlovophyceae</taxon>
        <taxon>Pavlovales</taxon>
        <taxon>Pavlovaceae</taxon>
        <taxon>Diacronema</taxon>
    </lineage>
</organism>
<reference evidence="4" key="1">
    <citation type="submission" date="2021-05" db="EMBL/GenBank/DDBJ databases">
        <title>The genome of the haptophyte Pavlova lutheri (Diacronema luteri, Pavlovales) - a model for lipid biosynthesis in eukaryotic algae.</title>
        <authorList>
            <person name="Hulatt C.J."/>
            <person name="Posewitz M.C."/>
        </authorList>
    </citation>
    <scope>NUCLEOTIDE SEQUENCE</scope>
    <source>
        <strain evidence="4">NIVA-4/92</strain>
    </source>
</reference>
<keyword evidence="2" id="KW-0812">Transmembrane</keyword>
<evidence type="ECO:0000313" key="4">
    <source>
        <dbReference type="EMBL" id="KAG8467794.1"/>
    </source>
</evidence>
<feature type="transmembrane region" description="Helical" evidence="2">
    <location>
        <begin position="359"/>
        <end position="380"/>
    </location>
</feature>
<evidence type="ECO:0000256" key="3">
    <source>
        <dbReference type="SAM" id="SignalP"/>
    </source>
</evidence>
<keyword evidence="2" id="KW-1133">Transmembrane helix</keyword>
<feature type="transmembrane region" description="Helical" evidence="2">
    <location>
        <begin position="72"/>
        <end position="90"/>
    </location>
</feature>
<dbReference type="InterPro" id="IPR016833">
    <property type="entry name" value="Put_Na-Bile_cotransptr"/>
</dbReference>
<feature type="region of interest" description="Disordered" evidence="1">
    <location>
        <begin position="20"/>
        <end position="55"/>
    </location>
</feature>
<dbReference type="InterPro" id="IPR038770">
    <property type="entry name" value="Na+/solute_symporter_sf"/>
</dbReference>
<dbReference type="Gene3D" id="1.20.1530.20">
    <property type="match status" value="1"/>
</dbReference>
<proteinExistence type="predicted"/>
<dbReference type="PANTHER" id="PTHR18640:SF5">
    <property type="entry name" value="SODIUM_BILE ACID COTRANSPORTER 7"/>
    <property type="match status" value="1"/>
</dbReference>
<dbReference type="OMA" id="LPIMIYH"/>
<dbReference type="PANTHER" id="PTHR18640">
    <property type="entry name" value="SOLUTE CARRIER FAMILY 10 MEMBER 7"/>
    <property type="match status" value="1"/>
</dbReference>
<feature type="transmembrane region" description="Helical" evidence="2">
    <location>
        <begin position="194"/>
        <end position="217"/>
    </location>
</feature>
<feature type="transmembrane region" description="Helical" evidence="2">
    <location>
        <begin position="272"/>
        <end position="292"/>
    </location>
</feature>
<evidence type="ECO:0000313" key="5">
    <source>
        <dbReference type="Proteomes" id="UP000751190"/>
    </source>
</evidence>
<feature type="transmembrane region" description="Helical" evidence="2">
    <location>
        <begin position="132"/>
        <end position="152"/>
    </location>
</feature>
<gene>
    <name evidence="4" type="ORF">KFE25_006846</name>
</gene>
<dbReference type="EMBL" id="JAGTXO010000005">
    <property type="protein sequence ID" value="KAG8467794.1"/>
    <property type="molecule type" value="Genomic_DNA"/>
</dbReference>
<feature type="chain" id="PRO_5035162823" evidence="3">
    <location>
        <begin position="19"/>
        <end position="395"/>
    </location>
</feature>
<feature type="signal peptide" evidence="3">
    <location>
        <begin position="1"/>
        <end position="18"/>
    </location>
</feature>
<evidence type="ECO:0000256" key="2">
    <source>
        <dbReference type="SAM" id="Phobius"/>
    </source>
</evidence>
<feature type="transmembrane region" description="Helical" evidence="2">
    <location>
        <begin position="332"/>
        <end position="353"/>
    </location>
</feature>
<protein>
    <submittedName>
        <fullName evidence="4">Uncharacterized protein</fullName>
    </submittedName>
</protein>